<dbReference type="KEGG" id="lhb:D1010_03285"/>
<dbReference type="InterPro" id="IPR010572">
    <property type="entry name" value="Tail_dom"/>
</dbReference>
<dbReference type="EMBL" id="CP045143">
    <property type="protein sequence ID" value="QFR22540.1"/>
    <property type="molecule type" value="Genomic_DNA"/>
</dbReference>
<protein>
    <recommendedName>
        <fullName evidence="2">Tail spike domain-containing protein</fullName>
    </recommendedName>
</protein>
<name>A0A5P8M211_9LACO</name>
<feature type="region of interest" description="Disordered" evidence="1">
    <location>
        <begin position="519"/>
        <end position="538"/>
    </location>
</feature>
<evidence type="ECO:0000313" key="3">
    <source>
        <dbReference type="EMBL" id="QFR22540.1"/>
    </source>
</evidence>
<feature type="region of interest" description="Disordered" evidence="1">
    <location>
        <begin position="383"/>
        <end position="412"/>
    </location>
</feature>
<evidence type="ECO:0000313" key="4">
    <source>
        <dbReference type="Proteomes" id="UP000326779"/>
    </source>
</evidence>
<gene>
    <name evidence="3" type="ORF">D1010_03285</name>
</gene>
<dbReference type="RefSeq" id="WP_152260231.1">
    <property type="nucleotide sequence ID" value="NZ_CP045143.1"/>
</dbReference>
<feature type="compositionally biased region" description="Polar residues" evidence="1">
    <location>
        <begin position="529"/>
        <end position="538"/>
    </location>
</feature>
<dbReference type="Pfam" id="PF06605">
    <property type="entry name" value="Prophage_tail"/>
    <property type="match status" value="1"/>
</dbReference>
<dbReference type="AlphaFoldDB" id="A0A5P8M211"/>
<evidence type="ECO:0000256" key="1">
    <source>
        <dbReference type="SAM" id="MobiDB-lite"/>
    </source>
</evidence>
<dbReference type="InterPro" id="IPR007119">
    <property type="entry name" value="Phage_tail_spike_N"/>
</dbReference>
<reference evidence="3 4" key="1">
    <citation type="submission" date="2019-10" db="EMBL/GenBank/DDBJ databases">
        <title>The completed genome of Lactobacillus harbinensis M1.</title>
        <authorList>
            <person name="Zheng Y."/>
        </authorList>
    </citation>
    <scope>NUCLEOTIDE SEQUENCE [LARGE SCALE GENOMIC DNA]</scope>
    <source>
        <strain evidence="3 4">M1</strain>
    </source>
</reference>
<sequence>MVYNKPQFIIQDPNETVLGSTAGYYDSTLTWSLSTNFAILTFTLPANDDASGLMINSNYITFVYQNRSWRFQIVTVEVGDDGSFNITANALALQLIDGQIAAAGAPADPQTASYYVGQAIANTGWTVGRDEIGNSTVKKISFSDASTPIARLYSIADTFDVELDFRTELDNHYNLTGKYVDIVSSLGTERHDIMLGWGENVTSIDRTIDTSSLVTALIATGASGINLTSLDYTSSDGRYKSPAGVSYMMDTVANQQLQNGAGYIIGTYQDDGATSQQQLVTDTIAKLQKISSPSVTFDTKFAYLPDDIMIGDTLYLISNDPNNIVRDSTRVVELDICLDNPAKTSAKFGDYKTLDSGTNLDDLVQLKKQVAAAQTTASNAQSAAQSAQNTANTAQSTANTAQSTANTAQSTANTANSTAQAAKAAVNGASTAANNALALIPIISATVPSSPHEGLIWFEGADSSHIKQVHKYTGGEWVTNSINPTALNVSSLSALSANLGDVTAGSLNAVNITGSDITNVSSSSDSDGNPITTTQTQNSDGYSIVTDRWYNGNEIIQRTDITSLGLFKMMWNYKSSYDSSNPYNGAQATAIIDPVNSSMNFNTPNLGDNHLDIQDAIYNSGDQSSCAWSDGVSVYNNNFSLVRKGHFCFLSAYIHTAGAVTSGSYLVSLPSWALPRNGIVVPATTVNSNVGGASSANLLLQTGGFLTINSGTVYKYGYLSLSVAYMATDITSFAID</sequence>
<proteinExistence type="predicted"/>
<accession>A0A5P8M211</accession>
<dbReference type="NCBIfam" id="TIGR01665">
    <property type="entry name" value="put_anti_recept"/>
    <property type="match status" value="1"/>
</dbReference>
<feature type="domain" description="Tail spike" evidence="2">
    <location>
        <begin position="122"/>
        <end position="349"/>
    </location>
</feature>
<dbReference type="Proteomes" id="UP000326779">
    <property type="component" value="Chromosome"/>
</dbReference>
<organism evidence="3 4">
    <name type="scientific">Schleiferilactobacillus harbinensis</name>
    <dbReference type="NCBI Taxonomy" id="304207"/>
    <lineage>
        <taxon>Bacteria</taxon>
        <taxon>Bacillati</taxon>
        <taxon>Bacillota</taxon>
        <taxon>Bacilli</taxon>
        <taxon>Lactobacillales</taxon>
        <taxon>Lactobacillaceae</taxon>
        <taxon>Schleiferilactobacillus</taxon>
    </lineage>
</organism>
<evidence type="ECO:0000259" key="2">
    <source>
        <dbReference type="Pfam" id="PF06605"/>
    </source>
</evidence>